<feature type="non-terminal residue" evidence="2">
    <location>
        <position position="87"/>
    </location>
</feature>
<comment type="caution">
    <text evidence="2">The sequence shown here is derived from an EMBL/GenBank/DDBJ whole genome shotgun (WGS) entry which is preliminary data.</text>
</comment>
<dbReference type="EMBL" id="FOQC01000067">
    <property type="protein sequence ID" value="SFI18351.1"/>
    <property type="molecule type" value="Genomic_DNA"/>
</dbReference>
<gene>
    <name evidence="2" type="ORF">SAMN04488507_106718</name>
</gene>
<dbReference type="SUPFAM" id="SSF46689">
    <property type="entry name" value="Homeodomain-like"/>
    <property type="match status" value="1"/>
</dbReference>
<protein>
    <submittedName>
        <fullName evidence="2">Winged helix-turn helix</fullName>
    </submittedName>
</protein>
<dbReference type="InterPro" id="IPR009057">
    <property type="entry name" value="Homeodomain-like_sf"/>
</dbReference>
<reference evidence="2 3" key="1">
    <citation type="submission" date="2016-10" db="EMBL/GenBank/DDBJ databases">
        <authorList>
            <person name="Varghese N."/>
            <person name="Submissions S."/>
        </authorList>
    </citation>
    <scope>NUCLEOTIDE SEQUENCE [LARGE SCALE GENOMIC DNA]</scope>
    <source>
        <strain evidence="2 3">DSM 2094</strain>
    </source>
</reference>
<evidence type="ECO:0000313" key="3">
    <source>
        <dbReference type="Proteomes" id="UP000199686"/>
    </source>
</evidence>
<dbReference type="Proteomes" id="UP000199686">
    <property type="component" value="Unassembled WGS sequence"/>
</dbReference>
<name>A0AB38BLG9_9LACT</name>
<dbReference type="RefSeq" id="WP_143071452.1">
    <property type="nucleotide sequence ID" value="NZ_FOQC01000067.1"/>
</dbReference>
<evidence type="ECO:0000256" key="1">
    <source>
        <dbReference type="SAM" id="MobiDB-lite"/>
    </source>
</evidence>
<evidence type="ECO:0000313" key="2">
    <source>
        <dbReference type="EMBL" id="SFI18351.1"/>
    </source>
</evidence>
<dbReference type="Pfam" id="PF13551">
    <property type="entry name" value="HTH_29"/>
    <property type="match status" value="1"/>
</dbReference>
<proteinExistence type="predicted"/>
<dbReference type="AlphaFoldDB" id="A0AB38BLG9"/>
<sequence>METERQIRELEKAMTTTDNRRLYERCLAVKLVLEGHTRKEAGHTIGRDEHTVSHYVKNYCHNGIQGLVSKKQSGRPSRLTDEQEAEL</sequence>
<organism evidence="2 3">
    <name type="scientific">Trichococcus flocculiformis</name>
    <dbReference type="NCBI Taxonomy" id="82803"/>
    <lineage>
        <taxon>Bacteria</taxon>
        <taxon>Bacillati</taxon>
        <taxon>Bacillota</taxon>
        <taxon>Bacilli</taxon>
        <taxon>Lactobacillales</taxon>
        <taxon>Carnobacteriaceae</taxon>
        <taxon>Trichococcus</taxon>
    </lineage>
</organism>
<accession>A0AB38BLG9</accession>
<feature type="region of interest" description="Disordered" evidence="1">
    <location>
        <begin position="67"/>
        <end position="87"/>
    </location>
</feature>